<dbReference type="RefSeq" id="WP_089219422.1">
    <property type="nucleotide sequence ID" value="NZ_FZOS01000008.1"/>
</dbReference>
<sequence length="222" mass="22335">MTMMAYKLPEGAAELTAMGLCIAERESCGLGAGDATPSAGSIALATWLLADRARAARLARRSDSPLAMGYATRQLLAGKIVPSEQLADAIARMTGGAVAAREWELSANKVVSAADQKEADGDLRSASCGGGGARSAPDAGCEAPASAPAAFPDDQSALAVLGETPSGPLFACLPPTRTCPFYEVHGLGLSFRLDDSRAVALHAALGVALGARAAAPVLDAAA</sequence>
<accession>A0A239FC63</accession>
<reference evidence="3" key="1">
    <citation type="submission" date="2017-06" db="EMBL/GenBank/DDBJ databases">
        <authorList>
            <person name="Varghese N."/>
            <person name="Submissions S."/>
        </authorList>
    </citation>
    <scope>NUCLEOTIDE SEQUENCE [LARGE SCALE GENOMIC DNA]</scope>
    <source>
        <strain evidence="3">LNB2</strain>
    </source>
</reference>
<evidence type="ECO:0000313" key="2">
    <source>
        <dbReference type="EMBL" id="SNS53674.1"/>
    </source>
</evidence>
<name>A0A239FC63_9SPHN</name>
<dbReference type="EMBL" id="FZOS01000008">
    <property type="protein sequence ID" value="SNS53674.1"/>
    <property type="molecule type" value="Genomic_DNA"/>
</dbReference>
<evidence type="ECO:0000313" key="3">
    <source>
        <dbReference type="Proteomes" id="UP000198281"/>
    </source>
</evidence>
<feature type="region of interest" description="Disordered" evidence="1">
    <location>
        <begin position="121"/>
        <end position="148"/>
    </location>
</feature>
<keyword evidence="3" id="KW-1185">Reference proteome</keyword>
<dbReference type="Proteomes" id="UP000198281">
    <property type="component" value="Unassembled WGS sequence"/>
</dbReference>
<proteinExistence type="predicted"/>
<evidence type="ECO:0000256" key="1">
    <source>
        <dbReference type="SAM" id="MobiDB-lite"/>
    </source>
</evidence>
<organism evidence="2 3">
    <name type="scientific">Edaphosphingomonas laterariae</name>
    <dbReference type="NCBI Taxonomy" id="861865"/>
    <lineage>
        <taxon>Bacteria</taxon>
        <taxon>Pseudomonadati</taxon>
        <taxon>Pseudomonadota</taxon>
        <taxon>Alphaproteobacteria</taxon>
        <taxon>Sphingomonadales</taxon>
        <taxon>Rhizorhabdaceae</taxon>
        <taxon>Edaphosphingomonas</taxon>
    </lineage>
</organism>
<dbReference type="AlphaFoldDB" id="A0A239FC63"/>
<gene>
    <name evidence="2" type="ORF">SAMN06295912_108138</name>
</gene>
<protein>
    <submittedName>
        <fullName evidence="2">Uncharacterized protein</fullName>
    </submittedName>
</protein>
<dbReference type="OrthoDB" id="10008923at2"/>